<evidence type="ECO:0000313" key="2">
    <source>
        <dbReference type="Proteomes" id="UP000027178"/>
    </source>
</evidence>
<gene>
    <name evidence="1" type="ORF">KCH_48510</name>
</gene>
<reference evidence="1 2" key="1">
    <citation type="submission" date="2014-05" db="EMBL/GenBank/DDBJ databases">
        <title>Draft Genome Sequence of Kitasatospora cheerisanensis KCTC 2395.</title>
        <authorList>
            <person name="Nam D.H."/>
        </authorList>
    </citation>
    <scope>NUCLEOTIDE SEQUENCE [LARGE SCALE GENOMIC DNA]</scope>
    <source>
        <strain evidence="1 2">KCTC 2395</strain>
    </source>
</reference>
<sequence length="60" mass="6175">MAQVDRRGVLAPRGGTVGGGLPGALVHVQFSRPGHLSCSSCVALPRRCCHARNPGAVQGR</sequence>
<protein>
    <submittedName>
        <fullName evidence="1">Uncharacterized protein</fullName>
    </submittedName>
</protein>
<organism evidence="1 2">
    <name type="scientific">Kitasatospora cheerisanensis KCTC 2395</name>
    <dbReference type="NCBI Taxonomy" id="1348663"/>
    <lineage>
        <taxon>Bacteria</taxon>
        <taxon>Bacillati</taxon>
        <taxon>Actinomycetota</taxon>
        <taxon>Actinomycetes</taxon>
        <taxon>Kitasatosporales</taxon>
        <taxon>Streptomycetaceae</taxon>
        <taxon>Kitasatospora</taxon>
    </lineage>
</organism>
<name>A0A066YTQ9_9ACTN</name>
<comment type="caution">
    <text evidence="1">The sequence shown here is derived from an EMBL/GenBank/DDBJ whole genome shotgun (WGS) entry which is preliminary data.</text>
</comment>
<dbReference type="Proteomes" id="UP000027178">
    <property type="component" value="Unassembled WGS sequence"/>
</dbReference>
<dbReference type="HOGENOM" id="CLU_2935421_0_0_11"/>
<evidence type="ECO:0000313" key="1">
    <source>
        <dbReference type="EMBL" id="KDN83369.1"/>
    </source>
</evidence>
<proteinExistence type="predicted"/>
<dbReference type="AlphaFoldDB" id="A0A066YTQ9"/>
<keyword evidence="2" id="KW-1185">Reference proteome</keyword>
<dbReference type="EMBL" id="JNBY01000095">
    <property type="protein sequence ID" value="KDN83369.1"/>
    <property type="molecule type" value="Genomic_DNA"/>
</dbReference>
<dbReference type="PATRIC" id="fig|1348663.4.peg.4687"/>
<accession>A0A066YTQ9</accession>